<dbReference type="InterPro" id="IPR050464">
    <property type="entry name" value="Zeta_carotene_desat/Oxidored"/>
</dbReference>
<name>A0ABM7YH79_9BURK</name>
<keyword evidence="3" id="KW-1185">Reference proteome</keyword>
<proteinExistence type="predicted"/>
<reference evidence="2" key="1">
    <citation type="submission" date="2022-04" db="EMBL/GenBank/DDBJ databases">
        <title>Whole genome sequence of Sphaerotilus sp. FB-5.</title>
        <authorList>
            <person name="Takeda M."/>
            <person name="Narihara S."/>
            <person name="Akimoto M."/>
            <person name="Akimoto R."/>
            <person name="Nishiyashiki S."/>
            <person name="Murakami T."/>
        </authorList>
    </citation>
    <scope>NUCLEOTIDE SEQUENCE</scope>
    <source>
        <strain evidence="2">FB-5</strain>
    </source>
</reference>
<dbReference type="Pfam" id="PF01593">
    <property type="entry name" value="Amino_oxidase"/>
    <property type="match status" value="1"/>
</dbReference>
<dbReference type="SUPFAM" id="SSF51905">
    <property type="entry name" value="FAD/NAD(P)-binding domain"/>
    <property type="match status" value="1"/>
</dbReference>
<evidence type="ECO:0000313" key="3">
    <source>
        <dbReference type="Proteomes" id="UP001057498"/>
    </source>
</evidence>
<organism evidence="2 3">
    <name type="scientific">Sphaerotilus microaerophilus</name>
    <dbReference type="NCBI Taxonomy" id="2914710"/>
    <lineage>
        <taxon>Bacteria</taxon>
        <taxon>Pseudomonadati</taxon>
        <taxon>Pseudomonadota</taxon>
        <taxon>Betaproteobacteria</taxon>
        <taxon>Burkholderiales</taxon>
        <taxon>Sphaerotilaceae</taxon>
        <taxon>Sphaerotilus</taxon>
    </lineage>
</organism>
<gene>
    <name evidence="2" type="ORF">CATMQ487_05140</name>
</gene>
<feature type="domain" description="Amine oxidase" evidence="1">
    <location>
        <begin position="87"/>
        <end position="542"/>
    </location>
</feature>
<dbReference type="Gene3D" id="3.50.50.60">
    <property type="entry name" value="FAD/NAD(P)-binding domain"/>
    <property type="match status" value="1"/>
</dbReference>
<protein>
    <submittedName>
        <fullName evidence="2">Amino oxidase</fullName>
    </submittedName>
</protein>
<dbReference type="Proteomes" id="UP001057498">
    <property type="component" value="Chromosome"/>
</dbReference>
<dbReference type="PANTHER" id="PTHR42923">
    <property type="entry name" value="PROTOPORPHYRINOGEN OXIDASE"/>
    <property type="match status" value="1"/>
</dbReference>
<dbReference type="RefSeq" id="WP_251971824.1">
    <property type="nucleotide sequence ID" value="NZ_AP025730.1"/>
</dbReference>
<sequence length="553" mass="58961">MSAGAGSGPTRRAWLGAVGAAALGGLAGCDRGAPPAPVPDWEPDGASISRWVGAAAGRGHRLRRSDALPAPTLPARRAGVLVLGGGVAGLAAARSLLRAGIDDVHLLELEDQPGGNARGHSLGGRACPLGAHYLPVPGESAREVRALLEELGLMRFELGRWVADERHLCHSPQERLFHDGAWHDGLLPPAAPGSTRLAQYRRFGQLVTTAQRELGFSLPSHRTPWRPGHAALDAITFASWLDAQGLTDPALRWYLDYSCRDDYGADSRAVSAWAGLHYFGSRHGFHAPADEAGERDGVFTWPEGNAWLTRRLAAPLGAGRLHSGQTVLRVEAGRHEVQALVWDEAAQAARRWVAPQAVLALPLHVTARIWAGAPAALTQSARDTPQAPWLVANLLLREPLLERVGAEPAWDNVVYGSAGLGYVDAGHQGLRPDRARTLLTAYRALPVTERAALLDRPPAHWAQQVLADLAPVHPDLPTKLTQVDLMRYGHAMAIPAPGVRGSAARAALRTLAGRIQLAHADLAGYSVFEEAYTAGVDAATALRAQLRRSTRSG</sequence>
<dbReference type="PROSITE" id="PS51318">
    <property type="entry name" value="TAT"/>
    <property type="match status" value="1"/>
</dbReference>
<dbReference type="InterPro" id="IPR002937">
    <property type="entry name" value="Amino_oxidase"/>
</dbReference>
<evidence type="ECO:0000259" key="1">
    <source>
        <dbReference type="Pfam" id="PF01593"/>
    </source>
</evidence>
<dbReference type="InterPro" id="IPR036188">
    <property type="entry name" value="FAD/NAD-bd_sf"/>
</dbReference>
<dbReference type="InterPro" id="IPR006311">
    <property type="entry name" value="TAT_signal"/>
</dbReference>
<evidence type="ECO:0000313" key="2">
    <source>
        <dbReference type="EMBL" id="BDI03544.1"/>
    </source>
</evidence>
<dbReference type="EMBL" id="AP025730">
    <property type="protein sequence ID" value="BDI03544.1"/>
    <property type="molecule type" value="Genomic_DNA"/>
</dbReference>
<accession>A0ABM7YH79</accession>
<dbReference type="PANTHER" id="PTHR42923:SF39">
    <property type="entry name" value="AMINO OXIDASE"/>
    <property type="match status" value="1"/>
</dbReference>